<comment type="caution">
    <text evidence="1">The sequence shown here is derived from an EMBL/GenBank/DDBJ whole genome shotgun (WGS) entry which is preliminary data.</text>
</comment>
<keyword evidence="2" id="KW-1185">Reference proteome</keyword>
<dbReference type="EMBL" id="JASNQZ010000006">
    <property type="protein sequence ID" value="KAL0956864.1"/>
    <property type="molecule type" value="Genomic_DNA"/>
</dbReference>
<gene>
    <name evidence="1" type="ORF">HGRIS_002972</name>
</gene>
<evidence type="ECO:0000313" key="1">
    <source>
        <dbReference type="EMBL" id="KAL0956864.1"/>
    </source>
</evidence>
<organism evidence="1 2">
    <name type="scientific">Hohenbuehelia grisea</name>
    <dbReference type="NCBI Taxonomy" id="104357"/>
    <lineage>
        <taxon>Eukaryota</taxon>
        <taxon>Fungi</taxon>
        <taxon>Dikarya</taxon>
        <taxon>Basidiomycota</taxon>
        <taxon>Agaricomycotina</taxon>
        <taxon>Agaricomycetes</taxon>
        <taxon>Agaricomycetidae</taxon>
        <taxon>Agaricales</taxon>
        <taxon>Pleurotineae</taxon>
        <taxon>Pleurotaceae</taxon>
        <taxon>Hohenbuehelia</taxon>
    </lineage>
</organism>
<reference evidence="2" key="1">
    <citation type="submission" date="2024-06" db="EMBL/GenBank/DDBJ databases">
        <title>Multi-omics analyses provide insights into the biosynthesis of the anticancer antibiotic pleurotin in Hohenbuehelia grisea.</title>
        <authorList>
            <person name="Weaver J.A."/>
            <person name="Alberti F."/>
        </authorList>
    </citation>
    <scope>NUCLEOTIDE SEQUENCE [LARGE SCALE GENOMIC DNA]</scope>
    <source>
        <strain evidence="2">T-177</strain>
    </source>
</reference>
<sequence length="74" mass="8334">MPIDFKAATPHHLPHILILLDRMLPPRPCEKRDGEPALALSAERRCRLAAYERPYLALDNLVDPTKDPHGKGIT</sequence>
<dbReference type="Proteomes" id="UP001556367">
    <property type="component" value="Unassembled WGS sequence"/>
</dbReference>
<proteinExistence type="predicted"/>
<accession>A0ABR3JM35</accession>
<name>A0ABR3JM35_9AGAR</name>
<protein>
    <submittedName>
        <fullName evidence="1">Uncharacterized protein</fullName>
    </submittedName>
</protein>
<evidence type="ECO:0000313" key="2">
    <source>
        <dbReference type="Proteomes" id="UP001556367"/>
    </source>
</evidence>